<feature type="compositionally biased region" description="Acidic residues" evidence="7">
    <location>
        <begin position="51"/>
        <end position="64"/>
    </location>
</feature>
<dbReference type="Proteomes" id="UP001168821">
    <property type="component" value="Unassembled WGS sequence"/>
</dbReference>
<protein>
    <recommendedName>
        <fullName evidence="2">Male-enhanced antigen 1</fullName>
    </recommendedName>
</protein>
<comment type="caution">
    <text evidence="8">The sequence shown here is derived from an EMBL/GenBank/DDBJ whole genome shotgun (WGS) entry which is preliminary data.</text>
</comment>
<keyword evidence="6" id="KW-0744">Spermatogenesis</keyword>
<accession>A0AA38J051</accession>
<evidence type="ECO:0000313" key="9">
    <source>
        <dbReference type="Proteomes" id="UP001168821"/>
    </source>
</evidence>
<dbReference type="GO" id="GO:0030154">
    <property type="term" value="P:cell differentiation"/>
    <property type="evidence" value="ECO:0007669"/>
    <property type="project" value="UniProtKB-KW"/>
</dbReference>
<evidence type="ECO:0000256" key="4">
    <source>
        <dbReference type="ARBA" id="ARBA00022553"/>
    </source>
</evidence>
<evidence type="ECO:0000256" key="1">
    <source>
        <dbReference type="ARBA" id="ARBA00002540"/>
    </source>
</evidence>
<evidence type="ECO:0000256" key="5">
    <source>
        <dbReference type="ARBA" id="ARBA00022782"/>
    </source>
</evidence>
<dbReference type="InterPro" id="IPR009685">
    <property type="entry name" value="MEA1"/>
</dbReference>
<dbReference type="Pfam" id="PF06910">
    <property type="entry name" value="MEA1"/>
    <property type="match status" value="1"/>
</dbReference>
<sequence length="147" mass="16442">MVSSNHGYPDPDKPTEDLTPNNDVIVATDTDTDDDDNPYNEYQLLPTQELAEVDESSTNSDEEGAVANIDTLPPIIPMEETLVKEVWTAPYPKAVDIVMDSSKVDEVKQAMVNFTLPPSAIPEWANTIPEEQWKQQLISKLQNLEKK</sequence>
<dbReference type="PANTHER" id="PTHR17005">
    <property type="entry name" value="MALE-ENHANCED ANTIGEN-1"/>
    <property type="match status" value="1"/>
</dbReference>
<keyword evidence="9" id="KW-1185">Reference proteome</keyword>
<evidence type="ECO:0000256" key="2">
    <source>
        <dbReference type="ARBA" id="ARBA00022245"/>
    </source>
</evidence>
<keyword evidence="5" id="KW-0221">Differentiation</keyword>
<name>A0AA38J051_9CUCU</name>
<reference evidence="8" key="1">
    <citation type="journal article" date="2023" name="G3 (Bethesda)">
        <title>Whole genome assemblies of Zophobas morio and Tenebrio molitor.</title>
        <authorList>
            <person name="Kaur S."/>
            <person name="Stinson S.A."/>
            <person name="diCenzo G.C."/>
        </authorList>
    </citation>
    <scope>NUCLEOTIDE SEQUENCE</scope>
    <source>
        <strain evidence="8">QUZm001</strain>
    </source>
</reference>
<keyword evidence="4" id="KW-0597">Phosphoprotein</keyword>
<gene>
    <name evidence="8" type="ORF">Zmor_000936</name>
</gene>
<dbReference type="AlphaFoldDB" id="A0AA38J051"/>
<evidence type="ECO:0000256" key="6">
    <source>
        <dbReference type="ARBA" id="ARBA00022871"/>
    </source>
</evidence>
<evidence type="ECO:0000256" key="7">
    <source>
        <dbReference type="SAM" id="MobiDB-lite"/>
    </source>
</evidence>
<dbReference type="EMBL" id="JALNTZ010000001">
    <property type="protein sequence ID" value="KAJ3665440.1"/>
    <property type="molecule type" value="Genomic_DNA"/>
</dbReference>
<dbReference type="GO" id="GO:0007283">
    <property type="term" value="P:spermatogenesis"/>
    <property type="evidence" value="ECO:0007669"/>
    <property type="project" value="UniProtKB-KW"/>
</dbReference>
<comment type="function">
    <text evidence="1">May play an important role in spermatogenesis and/or testis development.</text>
</comment>
<organism evidence="8 9">
    <name type="scientific">Zophobas morio</name>
    <dbReference type="NCBI Taxonomy" id="2755281"/>
    <lineage>
        <taxon>Eukaryota</taxon>
        <taxon>Metazoa</taxon>
        <taxon>Ecdysozoa</taxon>
        <taxon>Arthropoda</taxon>
        <taxon>Hexapoda</taxon>
        <taxon>Insecta</taxon>
        <taxon>Pterygota</taxon>
        <taxon>Neoptera</taxon>
        <taxon>Endopterygota</taxon>
        <taxon>Coleoptera</taxon>
        <taxon>Polyphaga</taxon>
        <taxon>Cucujiformia</taxon>
        <taxon>Tenebrionidae</taxon>
        <taxon>Zophobas</taxon>
    </lineage>
</organism>
<evidence type="ECO:0000313" key="8">
    <source>
        <dbReference type="EMBL" id="KAJ3665440.1"/>
    </source>
</evidence>
<evidence type="ECO:0000256" key="3">
    <source>
        <dbReference type="ARBA" id="ARBA00022473"/>
    </source>
</evidence>
<keyword evidence="3" id="KW-0217">Developmental protein</keyword>
<proteinExistence type="predicted"/>
<feature type="region of interest" description="Disordered" evidence="7">
    <location>
        <begin position="1"/>
        <end position="72"/>
    </location>
</feature>